<name>A0A449BZW7_PLAVN</name>
<reference evidence="2 3" key="1">
    <citation type="submission" date="2019-01" db="EMBL/GenBank/DDBJ databases">
        <authorList>
            <person name="Ramaprasad A."/>
        </authorList>
    </citation>
    <scope>NUCLEOTIDE SEQUENCE [LARGE SCALE GENOMIC DNA]</scope>
</reference>
<dbReference type="Pfam" id="PF09597">
    <property type="entry name" value="SAM_Ribosomal_mS41"/>
    <property type="match status" value="1"/>
</dbReference>
<dbReference type="KEGG" id="pvv:PVVCY_1401000"/>
<dbReference type="VEuPathDB" id="PlasmoDB:PVVCY_1401000"/>
<proteinExistence type="predicted"/>
<dbReference type="InterPro" id="IPR019083">
    <property type="entry name" value="SAM_Ribosomal_mS41"/>
</dbReference>
<gene>
    <name evidence="2" type="ORF">PVVCY_1401000</name>
</gene>
<feature type="domain" description="Small ribosomal subunit protein mS41 SAM" evidence="1">
    <location>
        <begin position="77"/>
        <end position="141"/>
    </location>
</feature>
<dbReference type="InterPro" id="IPR009057">
    <property type="entry name" value="Homeodomain-like_sf"/>
</dbReference>
<accession>A0A449BZW7</accession>
<dbReference type="GeneID" id="19959453"/>
<dbReference type="Proteomes" id="UP000290582">
    <property type="component" value="Chromosome PVVCY_14"/>
</dbReference>
<dbReference type="EMBL" id="LR215070">
    <property type="protein sequence ID" value="VEV58859.1"/>
    <property type="molecule type" value="Genomic_DNA"/>
</dbReference>
<dbReference type="AlphaFoldDB" id="A0A449BZW7"/>
<evidence type="ECO:0000259" key="1">
    <source>
        <dbReference type="Pfam" id="PF09597"/>
    </source>
</evidence>
<organism evidence="2 3">
    <name type="scientific">Plasmodium vinckei vinckei</name>
    <dbReference type="NCBI Taxonomy" id="54757"/>
    <lineage>
        <taxon>Eukaryota</taxon>
        <taxon>Sar</taxon>
        <taxon>Alveolata</taxon>
        <taxon>Apicomplexa</taxon>
        <taxon>Aconoidasida</taxon>
        <taxon>Haemosporida</taxon>
        <taxon>Plasmodiidae</taxon>
        <taxon>Plasmodium</taxon>
        <taxon>Plasmodium (Vinckeia)</taxon>
    </lineage>
</organism>
<dbReference type="OrthoDB" id="408360at2759"/>
<dbReference type="RefSeq" id="XP_008623147.2">
    <property type="nucleotide sequence ID" value="XM_008624925.2"/>
</dbReference>
<evidence type="ECO:0000313" key="2">
    <source>
        <dbReference type="EMBL" id="VEV58859.1"/>
    </source>
</evidence>
<protein>
    <recommendedName>
        <fullName evidence="1">Small ribosomal subunit protein mS41 SAM domain-containing protein</fullName>
    </recommendedName>
</protein>
<sequence>MCNSYFLMNKLVNRSFKNARFIYTSVPRRNSDDTGPLIKKKRRFFDLKLFRQHLRRQKTEEIEKEKREIFKSCAKEAPENWTVRTFLENIKIGENIDEIENSFKNWEEFITTNPSELYKIECLTNEQRRKIWKYVNKFNYGLYPEDSYDDFVKNFQAPPLENENKEWTSKDEDELIYYLNYYDVDFGDPWLYISWKMKRTFDDIQNKYIEIYLKGKNQKRKCEICLTKCTTPLLMNRKFKLDPPFIFFIPSSLNFPPMTIYDYHRKKELMRSNKNWSEDNWDEQIEQGNNEKNDSLSETSLKNDPLYPSYGSLIFSPKFLGFVDRTCF</sequence>
<dbReference type="SUPFAM" id="SSF46689">
    <property type="entry name" value="Homeodomain-like"/>
    <property type="match status" value="1"/>
</dbReference>
<evidence type="ECO:0000313" key="3">
    <source>
        <dbReference type="Proteomes" id="UP000290582"/>
    </source>
</evidence>